<dbReference type="InterPro" id="IPR050312">
    <property type="entry name" value="IolE/XylAMocC-like"/>
</dbReference>
<dbReference type="OrthoDB" id="9782626at2"/>
<organism evidence="2 3">
    <name type="scientific">Paenibacillus athensensis</name>
    <dbReference type="NCBI Taxonomy" id="1967502"/>
    <lineage>
        <taxon>Bacteria</taxon>
        <taxon>Bacillati</taxon>
        <taxon>Bacillota</taxon>
        <taxon>Bacilli</taxon>
        <taxon>Bacillales</taxon>
        <taxon>Paenibacillaceae</taxon>
        <taxon>Paenibacillus</taxon>
    </lineage>
</organism>
<keyword evidence="2" id="KW-0413">Isomerase</keyword>
<dbReference type="PANTHER" id="PTHR12110:SF21">
    <property type="entry name" value="XYLOSE ISOMERASE-LIKE TIM BARREL DOMAIN-CONTAINING PROTEIN"/>
    <property type="match status" value="1"/>
</dbReference>
<protein>
    <submittedName>
        <fullName evidence="2">Xylose isomerase</fullName>
    </submittedName>
</protein>
<name>A0A4Y8PYL1_9BACL</name>
<keyword evidence="3" id="KW-1185">Reference proteome</keyword>
<dbReference type="PANTHER" id="PTHR12110">
    <property type="entry name" value="HYDROXYPYRUVATE ISOMERASE"/>
    <property type="match status" value="1"/>
</dbReference>
<dbReference type="InterPro" id="IPR013022">
    <property type="entry name" value="Xyl_isomerase-like_TIM-brl"/>
</dbReference>
<reference evidence="2 3" key="1">
    <citation type="submission" date="2017-03" db="EMBL/GenBank/DDBJ databases">
        <title>Isolation of Levoglucosan Utilizing Bacteria.</title>
        <authorList>
            <person name="Arya A.S."/>
        </authorList>
    </citation>
    <scope>NUCLEOTIDE SEQUENCE [LARGE SCALE GENOMIC DNA]</scope>
    <source>
        <strain evidence="2 3">MEC069</strain>
    </source>
</reference>
<dbReference type="SUPFAM" id="SSF51658">
    <property type="entry name" value="Xylose isomerase-like"/>
    <property type="match status" value="1"/>
</dbReference>
<dbReference type="AlphaFoldDB" id="A0A4Y8PYL1"/>
<dbReference type="RefSeq" id="WP_134754214.1">
    <property type="nucleotide sequence ID" value="NZ_MYFO02000014.1"/>
</dbReference>
<gene>
    <name evidence="2" type="ORF">B5M42_14965</name>
</gene>
<feature type="domain" description="Xylose isomerase-like TIM barrel" evidence="1">
    <location>
        <begin position="22"/>
        <end position="255"/>
    </location>
</feature>
<evidence type="ECO:0000313" key="3">
    <source>
        <dbReference type="Proteomes" id="UP000298246"/>
    </source>
</evidence>
<comment type="caution">
    <text evidence="2">The sequence shown here is derived from an EMBL/GenBank/DDBJ whole genome shotgun (WGS) entry which is preliminary data.</text>
</comment>
<dbReference type="InterPro" id="IPR036237">
    <property type="entry name" value="Xyl_isomerase-like_sf"/>
</dbReference>
<dbReference type="GO" id="GO:0016853">
    <property type="term" value="F:isomerase activity"/>
    <property type="evidence" value="ECO:0007669"/>
    <property type="project" value="UniProtKB-KW"/>
</dbReference>
<evidence type="ECO:0000259" key="1">
    <source>
        <dbReference type="Pfam" id="PF01261"/>
    </source>
</evidence>
<dbReference type="Proteomes" id="UP000298246">
    <property type="component" value="Unassembled WGS sequence"/>
</dbReference>
<accession>A0A4Y8PYL1</accession>
<dbReference type="EMBL" id="MYFO01000019">
    <property type="protein sequence ID" value="TFE86386.1"/>
    <property type="molecule type" value="Genomic_DNA"/>
</dbReference>
<evidence type="ECO:0000313" key="2">
    <source>
        <dbReference type="EMBL" id="TFE86386.1"/>
    </source>
</evidence>
<dbReference type="Gene3D" id="3.20.20.150">
    <property type="entry name" value="Divalent-metal-dependent TIM barrel enzymes"/>
    <property type="match status" value="1"/>
</dbReference>
<sequence>MIKGISRAGIGEAGSLERLVVEAAKAGFAAVDAGGDELQRWLEEAGLEAAQAHLQRHGIQLGAIGLPVEWRADEDTFRSGLKDLALHAEAAAQFGVTACCTYVLPATDYPAAHFMALATRRLRTCAQILGAYGIRLGLEFVGPHHLRSAWANPFIWTMQETLDWIDAIGEPNVGLLLDAYHWYTTGGTEAELLQLSPQQIVHVHLNDAKPVPVNEVLDNDRLYPSEGVIDLGTFLKALQTIGYRGVVAQEILTLEPPAGSSEQLLARSAAGYRKAYAAAGLK</sequence>
<proteinExistence type="predicted"/>
<dbReference type="Pfam" id="PF01261">
    <property type="entry name" value="AP_endonuc_2"/>
    <property type="match status" value="1"/>
</dbReference>